<proteinExistence type="predicted"/>
<dbReference type="SUPFAM" id="SSF111331">
    <property type="entry name" value="NAD kinase/diacylglycerol kinase-like"/>
    <property type="match status" value="1"/>
</dbReference>
<protein>
    <recommendedName>
        <fullName evidence="3">Inorganic polyphosphate kinase</fullName>
    </recommendedName>
</protein>
<dbReference type="InterPro" id="IPR016064">
    <property type="entry name" value="NAD/diacylglycerol_kinase_sf"/>
</dbReference>
<sequence>MSLRPRAVVVHRRSEYEDLVARHGTHGQAEFFLSSRGRDIGDVERRHAALTAARAATSAAIPVEWRRVEVERDELDRFVFGPEDVVIAVGQDGLVANVAKYLSGQPVVGVNPEPQWNPGILVPHAPEAVGAVLTALGRGAGVLEERTMVEAVTDDGQELRALNELFIGHPSHQSARYVIQAEGRQERHSSSGILAGTGTGATGWLRSSWQERRSELALPQPTSPELCWFVREPWPSPATGTSFTEGIVPDAGSLVVAVESDRLVCFGDGIEADSMSLSWGQRLTIRRSGRRLLLVR</sequence>
<evidence type="ECO:0000313" key="1">
    <source>
        <dbReference type="EMBL" id="QGG42874.1"/>
    </source>
</evidence>
<dbReference type="Gene3D" id="2.60.200.30">
    <property type="entry name" value="Probable inorganic polyphosphate/atp-NAD kinase, domain 2"/>
    <property type="match status" value="1"/>
</dbReference>
<dbReference type="PANTHER" id="PTHR13158:SF5">
    <property type="entry name" value="NAD KINASE 2, MITOCHONDRIAL"/>
    <property type="match status" value="1"/>
</dbReference>
<gene>
    <name evidence="1" type="ORF">GEV26_16655</name>
</gene>
<evidence type="ECO:0008006" key="3">
    <source>
        <dbReference type="Google" id="ProtNLM"/>
    </source>
</evidence>
<dbReference type="Gene3D" id="3.40.50.10330">
    <property type="entry name" value="Probable inorganic polyphosphate/atp-NAD kinase, domain 1"/>
    <property type="match status" value="1"/>
</dbReference>
<dbReference type="InterPro" id="IPR017437">
    <property type="entry name" value="ATP-NAD_kinase_PpnK-typ_C"/>
</dbReference>
<dbReference type="AlphaFoldDB" id="A0A5Q2MID8"/>
<dbReference type="GO" id="GO:0003951">
    <property type="term" value="F:NAD+ kinase activity"/>
    <property type="evidence" value="ECO:0007669"/>
    <property type="project" value="InterPro"/>
</dbReference>
<dbReference type="KEGG" id="aef:GEV26_16655"/>
<dbReference type="PANTHER" id="PTHR13158">
    <property type="match status" value="1"/>
</dbReference>
<dbReference type="EMBL" id="CP045737">
    <property type="protein sequence ID" value="QGG42874.1"/>
    <property type="molecule type" value="Genomic_DNA"/>
</dbReference>
<organism evidence="1 2">
    <name type="scientific">Aeromicrobium yanjiei</name>
    <dbReference type="NCBI Taxonomy" id="2662028"/>
    <lineage>
        <taxon>Bacteria</taxon>
        <taxon>Bacillati</taxon>
        <taxon>Actinomycetota</taxon>
        <taxon>Actinomycetes</taxon>
        <taxon>Propionibacteriales</taxon>
        <taxon>Nocardioidaceae</taxon>
        <taxon>Aeromicrobium</taxon>
    </lineage>
</organism>
<evidence type="ECO:0000313" key="2">
    <source>
        <dbReference type="Proteomes" id="UP000392064"/>
    </source>
</evidence>
<name>A0A5Q2MID8_9ACTN</name>
<reference evidence="1 2" key="1">
    <citation type="submission" date="2019-11" db="EMBL/GenBank/DDBJ databases">
        <authorList>
            <person name="Li J."/>
        </authorList>
    </citation>
    <scope>NUCLEOTIDE SEQUENCE [LARGE SCALE GENOMIC DNA]</scope>
    <source>
        <strain evidence="1 2">MF47</strain>
    </source>
</reference>
<dbReference type="InterPro" id="IPR017438">
    <property type="entry name" value="ATP-NAD_kinase_N"/>
</dbReference>
<accession>A0A5Q2MID8</accession>
<dbReference type="Proteomes" id="UP000392064">
    <property type="component" value="Chromosome"/>
</dbReference>
<dbReference type="RefSeq" id="WP_153654678.1">
    <property type="nucleotide sequence ID" value="NZ_CP045737.1"/>
</dbReference>
<dbReference type="GO" id="GO:0019674">
    <property type="term" value="P:NAD+ metabolic process"/>
    <property type="evidence" value="ECO:0007669"/>
    <property type="project" value="InterPro"/>
</dbReference>
<keyword evidence="2" id="KW-1185">Reference proteome</keyword>